<keyword evidence="2" id="KW-1185">Reference proteome</keyword>
<dbReference type="InterPro" id="IPR027417">
    <property type="entry name" value="P-loop_NTPase"/>
</dbReference>
<reference evidence="1 2" key="1">
    <citation type="submission" date="2021-08" db="EMBL/GenBank/DDBJ databases">
        <title>Devosia salina sp. nov., isolated from the South China Sea sediment.</title>
        <authorList>
            <person name="Zhou Z."/>
        </authorList>
    </citation>
    <scope>NUCLEOTIDE SEQUENCE [LARGE SCALE GENOMIC DNA]</scope>
    <source>
        <strain evidence="1 2">SCS-3</strain>
    </source>
</reference>
<name>A0ABX8WHX8_9HYPH</name>
<dbReference type="Proteomes" id="UP000825799">
    <property type="component" value="Chromosome"/>
</dbReference>
<dbReference type="EMBL" id="CP080590">
    <property type="protein sequence ID" value="QYO78388.1"/>
    <property type="molecule type" value="Genomic_DNA"/>
</dbReference>
<proteinExistence type="predicted"/>
<dbReference type="RefSeq" id="WP_220306858.1">
    <property type="nucleotide sequence ID" value="NZ_CP080590.1"/>
</dbReference>
<evidence type="ECO:0008006" key="3">
    <source>
        <dbReference type="Google" id="ProtNLM"/>
    </source>
</evidence>
<sequence length="1389" mass="154409">MNISPLAALNRPTSRAGQGQPSWRDPANRSLEQLKILATHRYTNPKLVTAWALTDDEIKQIYVDNNAKVIANWGVEPDGPYSHLYTVQHLGGACLHHGWSILPQDRPGTWGAPDGGEARKPSRIPYSYESKGGSKVFWEQFYPAKWRDRLMTLRQFVQLHELLEANLAIQCCAASGNARAWDIDCRTPEVAEAIKQLAFKHLGATPFVRIGSAPKLMLIYRVEGEEDLALKKETMVLGDADGNPDLDDEGKPLNIVEYLGEGAIITAYGVHHKTGRDFDWSTGTLHPAAAGPEHAPIVTKAMMRDFVNAVQALRPIIKTRAGASSNPFGGKATITDFSEKRDHHGRRLWIPSAGSGDWTVDENGNVVDGAEQWLTDQVWAACGANAHDLDRLGVQNIEEGLISLAKRKLLSVRRENKALSSESAVERAVVTKLKRAVEKWKASIASFERGDGYHKATVPWKVASDGRRPTPQRVRSERPEDGSLDWLPVDTCPVAAFSDIQPRAKTTIVKKKAEEVFRDYAARALIDTQAQRKATGDVVSSGVRGHIGAWLMESVSVYLQQETKEPQAPWVLRAPTGAGKTVSVIVSLADFCHEHPRQPGDGPILLVLPTHANADEAIAMAERNGMIVPGMTEAEVVELIAEGKKAGVKIARFRGREASGCQRSAEMRALSDKGIRSTGLCEARVEDGDARDARESWKEGKKLPYKTIQCPFRERGECEYYRQFNELETADVVIVAHAYLTLNSLPKELKNPRAVIIDESTTYQLLQQTRFPVSTLNAPRQKPYVTKLDRKLNPGASDEQIAESMVQDREELCGIVTKWLLDGLDVAAELMKHDRCYTLLMSAISVCDRSHMLDRKVRPDLTAMQVVTLSEEPVGRHLIAEIRFWKTVRERIEWTRAGTAKGKRDARWQMVMDWETKETEEGKRVEWTPHVRLSWRRGPNWSGIPMLLLDASANGRIIEKTFGYKPEVRDVAAPLHVRCVAMIERTWANSAFVPRPDSAPDEIKAIAQTISEARRLITTTAVLYGHGRVLVGTTIAVREVLTGGGWVPPPNIDFVHYGALRGLDFAKGHVAAISIGRSEQPISIVDGYVAALTFDDDEPEEPYDALGTGITQEGKVLFRKQGWRTIAMRSGQDVEHLVPEMPKREERWPDGQLKATHRMWATELEESWREEEIRQFVGRLRPVYRGVDDDLPPPVWLAVGKILPAGIVVDELVEMQSMIKISPMAELVRLGGGVLADNVTPRIPGSQDILQGSDLETMIKATLPSDKRFLERFAGAFQSVGYELASAPGRRRRALILAGWIDGDPVDAWLALSERHGELPQDLVEKPARLAAPVAKRKPADKRDVNRDDQAALEAEVSRLHREMDAEIPRSEFEIRLGRGDYLPGAATG</sequence>
<accession>A0ABX8WHX8</accession>
<dbReference type="SUPFAM" id="SSF52540">
    <property type="entry name" value="P-loop containing nucleoside triphosphate hydrolases"/>
    <property type="match status" value="1"/>
</dbReference>
<gene>
    <name evidence="1" type="ORF">K1X15_07535</name>
</gene>
<evidence type="ECO:0000313" key="1">
    <source>
        <dbReference type="EMBL" id="QYO78388.1"/>
    </source>
</evidence>
<dbReference type="Gene3D" id="3.40.50.300">
    <property type="entry name" value="P-loop containing nucleotide triphosphate hydrolases"/>
    <property type="match status" value="1"/>
</dbReference>
<organism evidence="1 2">
    <name type="scientific">Devosia salina</name>
    <dbReference type="NCBI Taxonomy" id="2860336"/>
    <lineage>
        <taxon>Bacteria</taxon>
        <taxon>Pseudomonadati</taxon>
        <taxon>Pseudomonadota</taxon>
        <taxon>Alphaproteobacteria</taxon>
        <taxon>Hyphomicrobiales</taxon>
        <taxon>Devosiaceae</taxon>
        <taxon>Devosia</taxon>
    </lineage>
</organism>
<evidence type="ECO:0000313" key="2">
    <source>
        <dbReference type="Proteomes" id="UP000825799"/>
    </source>
</evidence>
<protein>
    <recommendedName>
        <fullName evidence="3">DNA primase/polymerase bifunctional N-terminal domain-containing protein</fullName>
    </recommendedName>
</protein>